<accession>A0A2S2P437</accession>
<gene>
    <name evidence="1" type="ORF">g.11456</name>
</gene>
<evidence type="ECO:0000313" key="1">
    <source>
        <dbReference type="EMBL" id="MBY24134.1"/>
    </source>
</evidence>
<reference evidence="1" key="1">
    <citation type="submission" date="2018-04" db="EMBL/GenBank/DDBJ databases">
        <title>Transcriptome of Schizaphis graminum biotype I.</title>
        <authorList>
            <person name="Scully E.D."/>
            <person name="Geib S.M."/>
            <person name="Palmer N.A."/>
            <person name="Koch K."/>
            <person name="Bradshaw J."/>
            <person name="Heng-Moss T."/>
            <person name="Sarath G."/>
        </authorList>
    </citation>
    <scope>NUCLEOTIDE SEQUENCE</scope>
</reference>
<dbReference type="EMBL" id="GGMR01011515">
    <property type="protein sequence ID" value="MBY24134.1"/>
    <property type="molecule type" value="Transcribed_RNA"/>
</dbReference>
<protein>
    <submittedName>
        <fullName evidence="1">Uncharacterized protein</fullName>
    </submittedName>
</protein>
<proteinExistence type="predicted"/>
<sequence length="111" mass="13097">MQMPYMPYYPVDVPTYNDYKKSIYSLNQALANICFNAQSAYDYYSLYKDQPGLNLELKENKAKFEKALDYFDEKMNEYRQALLNYKMLLGYKSPVPVSLDDNITIDPELLM</sequence>
<name>A0A2S2P437_SCHGA</name>
<organism evidence="1">
    <name type="scientific">Schizaphis graminum</name>
    <name type="common">Green bug aphid</name>
    <dbReference type="NCBI Taxonomy" id="13262"/>
    <lineage>
        <taxon>Eukaryota</taxon>
        <taxon>Metazoa</taxon>
        <taxon>Ecdysozoa</taxon>
        <taxon>Arthropoda</taxon>
        <taxon>Hexapoda</taxon>
        <taxon>Insecta</taxon>
        <taxon>Pterygota</taxon>
        <taxon>Neoptera</taxon>
        <taxon>Paraneoptera</taxon>
        <taxon>Hemiptera</taxon>
        <taxon>Sternorrhyncha</taxon>
        <taxon>Aphidomorpha</taxon>
        <taxon>Aphidoidea</taxon>
        <taxon>Aphididae</taxon>
        <taxon>Aphidini</taxon>
        <taxon>Schizaphis</taxon>
    </lineage>
</organism>
<dbReference type="AlphaFoldDB" id="A0A2S2P437"/>